<dbReference type="PANTHER" id="PTHR23019">
    <property type="entry name" value="NUCLEAR PORE MEMBRANE GLYCOPROTEIN GP210-RELATED"/>
    <property type="match status" value="1"/>
</dbReference>
<feature type="domain" description="BIG2" evidence="1">
    <location>
        <begin position="480"/>
        <end position="553"/>
    </location>
</feature>
<dbReference type="EMBL" id="FNYK01000046">
    <property type="protein sequence ID" value="SEJ02878.1"/>
    <property type="molecule type" value="Genomic_DNA"/>
</dbReference>
<dbReference type="SUPFAM" id="SSF49373">
    <property type="entry name" value="Invasin/intimin cell-adhesion fragments"/>
    <property type="match status" value="8"/>
</dbReference>
<evidence type="ECO:0000259" key="1">
    <source>
        <dbReference type="SMART" id="SM00635"/>
    </source>
</evidence>
<name>A0A1H6VE90_9FIRM</name>
<dbReference type="InterPro" id="IPR048734">
    <property type="entry name" value="HL_N-beta"/>
</dbReference>
<feature type="domain" description="BIG2" evidence="1">
    <location>
        <begin position="102"/>
        <end position="174"/>
    </location>
</feature>
<feature type="domain" description="BIG2" evidence="1">
    <location>
        <begin position="328"/>
        <end position="402"/>
    </location>
</feature>
<dbReference type="AlphaFoldDB" id="A0A1H6VE90"/>
<feature type="domain" description="BIG2" evidence="1">
    <location>
        <begin position="404"/>
        <end position="478"/>
    </location>
</feature>
<feature type="domain" description="BIG2" evidence="1">
    <location>
        <begin position="629"/>
        <end position="702"/>
    </location>
</feature>
<accession>A0A1H6VE90</accession>
<dbReference type="eggNOG" id="COG5492">
    <property type="taxonomic scope" value="Bacteria"/>
</dbReference>
<dbReference type="SMART" id="SM00635">
    <property type="entry name" value="BID_2"/>
    <property type="match status" value="8"/>
</dbReference>
<evidence type="ECO:0000313" key="3">
    <source>
        <dbReference type="Proteomes" id="UP000183028"/>
    </source>
</evidence>
<feature type="domain" description="BIG2" evidence="1">
    <location>
        <begin position="555"/>
        <end position="628"/>
    </location>
</feature>
<dbReference type="Pfam" id="PF02368">
    <property type="entry name" value="Big_2"/>
    <property type="match status" value="6"/>
</dbReference>
<organism evidence="2 3">
    <name type="scientific">Sharpea azabuensis</name>
    <dbReference type="NCBI Taxonomy" id="322505"/>
    <lineage>
        <taxon>Bacteria</taxon>
        <taxon>Bacillati</taxon>
        <taxon>Bacillota</taxon>
        <taxon>Erysipelotrichia</taxon>
        <taxon>Erysipelotrichales</taxon>
        <taxon>Coprobacillaceae</taxon>
        <taxon>Sharpea</taxon>
    </lineage>
</organism>
<dbReference type="InterPro" id="IPR008964">
    <property type="entry name" value="Invasin/intimin_cell_adhesion"/>
</dbReference>
<dbReference type="PANTHER" id="PTHR23019:SF0">
    <property type="entry name" value="NUCLEAR PORE MEMBRANE GLYCOPROTEIN 210"/>
    <property type="match status" value="1"/>
</dbReference>
<dbReference type="Gene3D" id="2.60.40.1080">
    <property type="match status" value="8"/>
</dbReference>
<dbReference type="Pfam" id="PF21461">
    <property type="entry name" value="HL_N-beta"/>
    <property type="match status" value="1"/>
</dbReference>
<dbReference type="RefSeq" id="WP_074732451.1">
    <property type="nucleotide sequence ID" value="NZ_FNYK01000046.1"/>
</dbReference>
<reference evidence="3" key="1">
    <citation type="submission" date="2016-10" db="EMBL/GenBank/DDBJ databases">
        <authorList>
            <person name="Varghese N."/>
            <person name="Submissions S."/>
        </authorList>
    </citation>
    <scope>NUCLEOTIDE SEQUENCE [LARGE SCALE GENOMIC DNA]</scope>
    <source>
        <strain evidence="3">DSM 20406</strain>
    </source>
</reference>
<feature type="domain" description="BIG2" evidence="1">
    <location>
        <begin position="250"/>
        <end position="326"/>
    </location>
</feature>
<keyword evidence="3" id="KW-1185">Reference proteome</keyword>
<protein>
    <submittedName>
        <fullName evidence="2">Uncharacterized conserved protein YjdB, contains Ig-like domain</fullName>
    </submittedName>
</protein>
<dbReference type="InterPro" id="IPR003343">
    <property type="entry name" value="Big_2"/>
</dbReference>
<evidence type="ECO:0000313" key="2">
    <source>
        <dbReference type="EMBL" id="SEJ02878.1"/>
    </source>
</evidence>
<dbReference type="InterPro" id="IPR045197">
    <property type="entry name" value="NUP210-like"/>
</dbReference>
<feature type="domain" description="BIG2" evidence="1">
    <location>
        <begin position="176"/>
        <end position="249"/>
    </location>
</feature>
<dbReference type="PROSITE" id="PS51257">
    <property type="entry name" value="PROKAR_LIPOPROTEIN"/>
    <property type="match status" value="1"/>
</dbReference>
<dbReference type="Proteomes" id="UP000183028">
    <property type="component" value="Unassembled WGS sequence"/>
</dbReference>
<dbReference type="OrthoDB" id="2177315at2"/>
<dbReference type="STRING" id="322505.SAMN04487836_11645"/>
<gene>
    <name evidence="2" type="ORF">SAMN04487834_104615</name>
</gene>
<sequence>MKRILAGLFVATFAISGCSGSKSENITFMAKNKAGNLYALYNTKGKKLTDYKYKNYQEVKNAGYIVQNKQGQYRFIDYNGKETINNKYITGTNTLLTTYNTPSSNLQLEKNELTLEELTSTTLNLQNARSTPVYTSSNNKIVTVDQNGVVNAIKAGKATITARVGDESVDALITVTPITPKLSTDHVKLNVGETKDIVVLDNRNREVKWSNADDKIASIDANGHLTALKKGTTTIKAKTGNDTLKVNVEVTEPTVTADIKKKTVFADDDPFKINLNGVREGEKVKWSSGNKRIALVDQNGQVTPKKAGKVTITASVMSQKINVLVTVKKRDLRLKKKNYDLTVGQETNVEIKDLKPNTTVTYQSANPDLVSIDAYGKMKALKKGTTTIKATVGKRKLKAQVHVSDVKVAISQKEATLTELETLQLSVKNSDPNTPITWSSNKKDVAEVDNNGLVTAKKKGNATITATIDNQKYQSKITVKKRILSLNKENIVLTEDEQTKVGIRHVKADAPVTYKSADEKIAKIDNGILTAIKSGKTKITLSAEGKTFTTTVTVKDRHITLDANEKTLMLGKSYQMKVKNAGKRALSFKTGKKNIIEVDEKGEVRALNPGWDVVTVQAGDSTLKCKFIVKEEKLSVPSTMTLTKGTTGSIQVKNLVNQHITWASDYPEVASVDEAGTITAYKAGETIISATISDKVYRTTLIVKRDPHTLVKTKNVPLSYGQTTIMNARGKTIYKANGKVAIKKTAVPVLYEKGIYRVLYDTKDDLYKGKEEVMYTLGNEDVFVIVFNHKLKIFMSQALSKPLSIDEGGNYKIMASNDHQVVLYDGDNKAAIVADTKKKMIQCVDHEVTKASLSNDNIILENTTGTYLINKKGQSVRVNSYYQDSEHYLKRDEQYVYGPHLVINGQKTNKLKDVQLKPAVTYLEGKLYPAYVKDKGFVYYDMNGKKAFDKVFIDAQASGVEGAAIAIKKNHEYVLLDEEGKEVLASKQRIAYIGDGYYAHYKADGSFTVVSASGDEMLEDKCTSFKEDAVVHINENNYMILNRNGRNYVYDADNGFKVIFSTEEPVKLDTRGFIVVNERKYYDLKGKAIN</sequence>
<proteinExistence type="predicted"/>